<dbReference type="SUPFAM" id="SSF55874">
    <property type="entry name" value="ATPase domain of HSP90 chaperone/DNA topoisomerase II/histidine kinase"/>
    <property type="match status" value="1"/>
</dbReference>
<comment type="caution">
    <text evidence="10">The sequence shown here is derived from an EMBL/GenBank/DDBJ whole genome shotgun (WGS) entry which is preliminary data.</text>
</comment>
<dbReference type="EMBL" id="JAKZFC010000001">
    <property type="protein sequence ID" value="MCH7320748.1"/>
    <property type="molecule type" value="Genomic_DNA"/>
</dbReference>
<dbReference type="SUPFAM" id="SSF55785">
    <property type="entry name" value="PYP-like sensor domain (PAS domain)"/>
    <property type="match status" value="1"/>
</dbReference>
<dbReference type="Pfam" id="PF02518">
    <property type="entry name" value="HATPase_c"/>
    <property type="match status" value="1"/>
</dbReference>
<dbReference type="SUPFAM" id="SSF47384">
    <property type="entry name" value="Homodimeric domain of signal transducing histidine kinase"/>
    <property type="match status" value="1"/>
</dbReference>
<dbReference type="SMART" id="SM00388">
    <property type="entry name" value="HisKA"/>
    <property type="match status" value="1"/>
</dbReference>
<proteinExistence type="predicted"/>
<organism evidence="10 11">
    <name type="scientific">Solibacillus palustris</name>
    <dbReference type="NCBI Taxonomy" id="2908203"/>
    <lineage>
        <taxon>Bacteria</taxon>
        <taxon>Bacillati</taxon>
        <taxon>Bacillota</taxon>
        <taxon>Bacilli</taxon>
        <taxon>Bacillales</taxon>
        <taxon>Caryophanaceae</taxon>
        <taxon>Solibacillus</taxon>
    </lineage>
</organism>
<keyword evidence="8" id="KW-0902">Two-component regulatory system</keyword>
<evidence type="ECO:0000313" key="10">
    <source>
        <dbReference type="EMBL" id="MCH7320748.1"/>
    </source>
</evidence>
<name>A0ABS9U8T3_9BACL</name>
<dbReference type="InterPro" id="IPR035965">
    <property type="entry name" value="PAS-like_dom_sf"/>
</dbReference>
<dbReference type="InterPro" id="IPR003661">
    <property type="entry name" value="HisK_dim/P_dom"/>
</dbReference>
<dbReference type="InterPro" id="IPR003594">
    <property type="entry name" value="HATPase_dom"/>
</dbReference>
<protein>
    <recommendedName>
        <fullName evidence="2">histidine kinase</fullName>
        <ecNumber evidence="2">2.7.13.3</ecNumber>
    </recommendedName>
</protein>
<dbReference type="RefSeq" id="WP_241367788.1">
    <property type="nucleotide sequence ID" value="NZ_JAKZFC010000001.1"/>
</dbReference>
<dbReference type="PANTHER" id="PTHR43065">
    <property type="entry name" value="SENSOR HISTIDINE KINASE"/>
    <property type="match status" value="1"/>
</dbReference>
<keyword evidence="4" id="KW-0808">Transferase</keyword>
<evidence type="ECO:0000256" key="4">
    <source>
        <dbReference type="ARBA" id="ARBA00022679"/>
    </source>
</evidence>
<accession>A0ABS9U8T3</accession>
<sequence>MEGELSHVVENLFQQANEHMVIFDCTGKIKYMNGKVVDTFEQLNIQTNFFELTENNNAEWNKFITRVTRDATASYTLDLYNDFQQNVLISFLGYYIPERQLVLCILQFNIVHKPLNETQHNYHLINGLLNGVVLTSKNGKIIMTNPIALQLLGFDNGQLEKRSYDLLFENCYVDPKAIIQYYRMISNNELATILVKRISNDDQVCYLNISSKIDETLDMLVTTITDQTEKMILLETINHQKSLATVGQSVATIIHEIRNPMTTIQGFIQMIKSSIEEQVNPYFQIVETELQRIDDMLLELLSISKPKKYDFHLLDFKGVIEQAITLLQLKALEANVNIIFEYDDNASFLIKGNYNRLKQMLINLLKNAIEAVETNGSIIVRLLYTNASTLRLIVEDTGKGMSKEQLANAFQSFFSTKSTGTGLGLVLVQTVVEEHNGTIFVESSEGVGSRFKIDINLLENEGNPSISFSSYPSMQKSANIYL</sequence>
<keyword evidence="7 10" id="KW-0067">ATP-binding</keyword>
<dbReference type="InterPro" id="IPR004358">
    <property type="entry name" value="Sig_transdc_His_kin-like_C"/>
</dbReference>
<dbReference type="Gene3D" id="3.30.450.20">
    <property type="entry name" value="PAS domain"/>
    <property type="match status" value="1"/>
</dbReference>
<comment type="catalytic activity">
    <reaction evidence="1">
        <text>ATP + protein L-histidine = ADP + protein N-phospho-L-histidine.</text>
        <dbReference type="EC" id="2.7.13.3"/>
    </reaction>
</comment>
<dbReference type="InterPro" id="IPR036890">
    <property type="entry name" value="HATPase_C_sf"/>
</dbReference>
<evidence type="ECO:0000256" key="1">
    <source>
        <dbReference type="ARBA" id="ARBA00000085"/>
    </source>
</evidence>
<dbReference type="Gene3D" id="3.30.565.10">
    <property type="entry name" value="Histidine kinase-like ATPase, C-terminal domain"/>
    <property type="match status" value="1"/>
</dbReference>
<dbReference type="SMART" id="SM00387">
    <property type="entry name" value="HATPase_c"/>
    <property type="match status" value="1"/>
</dbReference>
<dbReference type="Proteomes" id="UP001316087">
    <property type="component" value="Unassembled WGS sequence"/>
</dbReference>
<dbReference type="InterPro" id="IPR005467">
    <property type="entry name" value="His_kinase_dom"/>
</dbReference>
<evidence type="ECO:0000256" key="6">
    <source>
        <dbReference type="ARBA" id="ARBA00022777"/>
    </source>
</evidence>
<reference evidence="10 11" key="1">
    <citation type="submission" date="2022-03" db="EMBL/GenBank/DDBJ databases">
        <authorList>
            <person name="Jo J.-H."/>
            <person name="Im W.-T."/>
        </authorList>
    </citation>
    <scope>NUCLEOTIDE SEQUENCE [LARGE SCALE GENOMIC DNA]</scope>
    <source>
        <strain evidence="10 11">MA9</strain>
    </source>
</reference>
<dbReference type="EC" id="2.7.13.3" evidence="2"/>
<feature type="domain" description="Histidine kinase" evidence="9">
    <location>
        <begin position="252"/>
        <end position="459"/>
    </location>
</feature>
<evidence type="ECO:0000256" key="8">
    <source>
        <dbReference type="ARBA" id="ARBA00023012"/>
    </source>
</evidence>
<dbReference type="CDD" id="cd00082">
    <property type="entry name" value="HisKA"/>
    <property type="match status" value="1"/>
</dbReference>
<evidence type="ECO:0000256" key="3">
    <source>
        <dbReference type="ARBA" id="ARBA00022553"/>
    </source>
</evidence>
<gene>
    <name evidence="10" type="ORF">LZ480_02510</name>
</gene>
<dbReference type="PROSITE" id="PS50109">
    <property type="entry name" value="HIS_KIN"/>
    <property type="match status" value="1"/>
</dbReference>
<evidence type="ECO:0000256" key="7">
    <source>
        <dbReference type="ARBA" id="ARBA00022840"/>
    </source>
</evidence>
<keyword evidence="5" id="KW-0547">Nucleotide-binding</keyword>
<dbReference type="InterPro" id="IPR000014">
    <property type="entry name" value="PAS"/>
</dbReference>
<dbReference type="PANTHER" id="PTHR43065:SF10">
    <property type="entry name" value="PEROXIDE STRESS-ACTIVATED HISTIDINE KINASE MAK3"/>
    <property type="match status" value="1"/>
</dbReference>
<dbReference type="GO" id="GO:0005524">
    <property type="term" value="F:ATP binding"/>
    <property type="evidence" value="ECO:0007669"/>
    <property type="project" value="UniProtKB-KW"/>
</dbReference>
<keyword evidence="11" id="KW-1185">Reference proteome</keyword>
<dbReference type="Pfam" id="PF00512">
    <property type="entry name" value="HisKA"/>
    <property type="match status" value="1"/>
</dbReference>
<dbReference type="InterPro" id="IPR036097">
    <property type="entry name" value="HisK_dim/P_sf"/>
</dbReference>
<dbReference type="SMART" id="SM00091">
    <property type="entry name" value="PAS"/>
    <property type="match status" value="2"/>
</dbReference>
<keyword evidence="3" id="KW-0597">Phosphoprotein</keyword>
<evidence type="ECO:0000259" key="9">
    <source>
        <dbReference type="PROSITE" id="PS50109"/>
    </source>
</evidence>
<evidence type="ECO:0000256" key="5">
    <source>
        <dbReference type="ARBA" id="ARBA00022741"/>
    </source>
</evidence>
<evidence type="ECO:0000313" key="11">
    <source>
        <dbReference type="Proteomes" id="UP001316087"/>
    </source>
</evidence>
<keyword evidence="6" id="KW-0418">Kinase</keyword>
<dbReference type="Gene3D" id="1.10.287.130">
    <property type="match status" value="1"/>
</dbReference>
<dbReference type="PRINTS" id="PR00344">
    <property type="entry name" value="BCTRLSENSOR"/>
</dbReference>
<evidence type="ECO:0000256" key="2">
    <source>
        <dbReference type="ARBA" id="ARBA00012438"/>
    </source>
</evidence>